<organism evidence="3 4">
    <name type="scientific">Mycena venus</name>
    <dbReference type="NCBI Taxonomy" id="2733690"/>
    <lineage>
        <taxon>Eukaryota</taxon>
        <taxon>Fungi</taxon>
        <taxon>Dikarya</taxon>
        <taxon>Basidiomycota</taxon>
        <taxon>Agaricomycotina</taxon>
        <taxon>Agaricomycetes</taxon>
        <taxon>Agaricomycetidae</taxon>
        <taxon>Agaricales</taxon>
        <taxon>Marasmiineae</taxon>
        <taxon>Mycenaceae</taxon>
        <taxon>Mycena</taxon>
    </lineage>
</organism>
<keyword evidence="4" id="KW-1185">Reference proteome</keyword>
<feature type="region of interest" description="Disordered" evidence="1">
    <location>
        <begin position="1"/>
        <end position="25"/>
    </location>
</feature>
<sequence length="209" mass="22354">MTAIEMDDLSKRVKEETPDAAASGNTSDEAILDGVSMYWAWTTASLLTLISLILSVSPRLVLFLSETANGPDEKRTVLTPLESFLAVHTSIWLLAVAISLVLNIPSVPPLDVVPPHQQITRHPLLIPLAVAGTLSAFLAYNTKSVGSLASIVCVGSSIIGLWGTWAAVFGNSSSVSKKTGADKHTSSWIFKNKAAASVQKKEWRKKQGT</sequence>
<evidence type="ECO:0000256" key="1">
    <source>
        <dbReference type="SAM" id="MobiDB-lite"/>
    </source>
</evidence>
<keyword evidence="2" id="KW-0472">Membrane</keyword>
<feature type="transmembrane region" description="Helical" evidence="2">
    <location>
        <begin position="148"/>
        <end position="168"/>
    </location>
</feature>
<feature type="compositionally biased region" description="Basic and acidic residues" evidence="1">
    <location>
        <begin position="8"/>
        <end position="17"/>
    </location>
</feature>
<dbReference type="Proteomes" id="UP000620124">
    <property type="component" value="Unassembled WGS sequence"/>
</dbReference>
<protein>
    <submittedName>
        <fullName evidence="3">Uncharacterized protein</fullName>
    </submittedName>
</protein>
<dbReference type="PANTHER" id="PTHR39605:SF1">
    <property type="entry name" value="MAJOR FACILITATOR SUPERFAMILY (MFS) PROFILE DOMAIN-CONTAINING PROTEIN"/>
    <property type="match status" value="1"/>
</dbReference>
<keyword evidence="2" id="KW-1133">Transmembrane helix</keyword>
<comment type="caution">
    <text evidence="3">The sequence shown here is derived from an EMBL/GenBank/DDBJ whole genome shotgun (WGS) entry which is preliminary data.</text>
</comment>
<keyword evidence="2" id="KW-0812">Transmembrane</keyword>
<feature type="transmembrane region" description="Helical" evidence="2">
    <location>
        <begin position="83"/>
        <end position="104"/>
    </location>
</feature>
<feature type="transmembrane region" description="Helical" evidence="2">
    <location>
        <begin position="124"/>
        <end position="141"/>
    </location>
</feature>
<dbReference type="EMBL" id="JACAZI010000021">
    <property type="protein sequence ID" value="KAF7338241.1"/>
    <property type="molecule type" value="Genomic_DNA"/>
</dbReference>
<dbReference type="PANTHER" id="PTHR39605">
    <property type="entry name" value="MAJOR FACILITATOR SUPERFAMILY (MFS) PROFILE DOMAIN-CONTAINING PROTEIN"/>
    <property type="match status" value="1"/>
</dbReference>
<gene>
    <name evidence="3" type="ORF">MVEN_02049400</name>
</gene>
<evidence type="ECO:0000313" key="3">
    <source>
        <dbReference type="EMBL" id="KAF7338241.1"/>
    </source>
</evidence>
<evidence type="ECO:0000256" key="2">
    <source>
        <dbReference type="SAM" id="Phobius"/>
    </source>
</evidence>
<proteinExistence type="predicted"/>
<evidence type="ECO:0000313" key="4">
    <source>
        <dbReference type="Proteomes" id="UP000620124"/>
    </source>
</evidence>
<feature type="transmembrane region" description="Helical" evidence="2">
    <location>
        <begin position="38"/>
        <end position="62"/>
    </location>
</feature>
<accession>A0A8H6XCT9</accession>
<reference evidence="3" key="1">
    <citation type="submission" date="2020-05" db="EMBL/GenBank/DDBJ databases">
        <title>Mycena genomes resolve the evolution of fungal bioluminescence.</title>
        <authorList>
            <person name="Tsai I.J."/>
        </authorList>
    </citation>
    <scope>NUCLEOTIDE SEQUENCE</scope>
    <source>
        <strain evidence="3">CCC161011</strain>
    </source>
</reference>
<name>A0A8H6XCT9_9AGAR</name>
<dbReference type="OrthoDB" id="2550114at2759"/>
<dbReference type="AlphaFoldDB" id="A0A8H6XCT9"/>